<accession>A0ABD6ANE2</accession>
<dbReference type="AlphaFoldDB" id="A0ABD6ANE2"/>
<dbReference type="InterPro" id="IPR036249">
    <property type="entry name" value="Thioredoxin-like_sf"/>
</dbReference>
<dbReference type="Gene3D" id="3.40.30.10">
    <property type="entry name" value="Glutaredoxin"/>
    <property type="match status" value="1"/>
</dbReference>
<name>A0ABD6ANE2_9EURY</name>
<dbReference type="PROSITE" id="PS51257">
    <property type="entry name" value="PROKAR_LIPOPROTEIN"/>
    <property type="match status" value="1"/>
</dbReference>
<gene>
    <name evidence="2" type="ORF">ACFQMF_12840</name>
</gene>
<organism evidence="2 3">
    <name type="scientific">Halorubrum rutilum</name>
    <dbReference type="NCBI Taxonomy" id="1364933"/>
    <lineage>
        <taxon>Archaea</taxon>
        <taxon>Methanobacteriati</taxon>
        <taxon>Methanobacteriota</taxon>
        <taxon>Stenosarchaea group</taxon>
        <taxon>Halobacteria</taxon>
        <taxon>Halobacteriales</taxon>
        <taxon>Haloferacaceae</taxon>
        <taxon>Halorubrum</taxon>
    </lineage>
</organism>
<dbReference type="EMBL" id="JBHTBL010000011">
    <property type="protein sequence ID" value="MFC7325465.1"/>
    <property type="molecule type" value="Genomic_DNA"/>
</dbReference>
<evidence type="ECO:0000256" key="1">
    <source>
        <dbReference type="ARBA" id="ARBA00010996"/>
    </source>
</evidence>
<dbReference type="Pfam" id="PF02630">
    <property type="entry name" value="SCO1-SenC"/>
    <property type="match status" value="1"/>
</dbReference>
<dbReference type="RefSeq" id="WP_256408198.1">
    <property type="nucleotide sequence ID" value="NZ_JANHDN010000002.1"/>
</dbReference>
<dbReference type="InterPro" id="IPR003782">
    <property type="entry name" value="SCO1/SenC"/>
</dbReference>
<evidence type="ECO:0000313" key="3">
    <source>
        <dbReference type="Proteomes" id="UP001596545"/>
    </source>
</evidence>
<evidence type="ECO:0000313" key="2">
    <source>
        <dbReference type="EMBL" id="MFC7325465.1"/>
    </source>
</evidence>
<protein>
    <submittedName>
        <fullName evidence="2">SCO family protein</fullName>
    </submittedName>
</protein>
<comment type="caution">
    <text evidence="2">The sequence shown here is derived from an EMBL/GenBank/DDBJ whole genome shotgun (WGS) entry which is preliminary data.</text>
</comment>
<dbReference type="Proteomes" id="UP001596545">
    <property type="component" value="Unassembled WGS sequence"/>
</dbReference>
<dbReference type="SUPFAM" id="SSF52833">
    <property type="entry name" value="Thioredoxin-like"/>
    <property type="match status" value="2"/>
</dbReference>
<sequence>MDRRTYMRSLAAGTGVGATVGTAGCLGVLGAGGAEGTVLGPPERDLSEASHPSYGEAMPDFTVPDPIAGEEIAVSEFEGERAVLWTSFYTNCPDGVCPALILRLRRAQAVAADPTGTNPKYPFVPPGIRDVVGPEAYGDEVAFLPITFDPERDTAEALREYAARQGVDLDAGNWHFLRPESYVRAQEIHEEKFGLVIEKQPADDIENLEYRFPHYGLIILANKRGIVERAYPRGPRTDVERLVDDVQRVVTA</sequence>
<comment type="similarity">
    <text evidence="1">Belongs to the SCO1/2 family.</text>
</comment>
<reference evidence="2 3" key="1">
    <citation type="journal article" date="2019" name="Int. J. Syst. Evol. Microbiol.">
        <title>The Global Catalogue of Microorganisms (GCM) 10K type strain sequencing project: providing services to taxonomists for standard genome sequencing and annotation.</title>
        <authorList>
            <consortium name="The Broad Institute Genomics Platform"/>
            <consortium name="The Broad Institute Genome Sequencing Center for Infectious Disease"/>
            <person name="Wu L."/>
            <person name="Ma J."/>
        </authorList>
    </citation>
    <scope>NUCLEOTIDE SEQUENCE [LARGE SCALE GENOMIC DNA]</scope>
    <source>
        <strain evidence="2 3">CGMCC 1.12554</strain>
    </source>
</reference>
<dbReference type="CDD" id="cd02968">
    <property type="entry name" value="SCO"/>
    <property type="match status" value="1"/>
</dbReference>
<keyword evidence="3" id="KW-1185">Reference proteome</keyword>
<proteinExistence type="inferred from homology"/>